<keyword evidence="2" id="KW-1185">Reference proteome</keyword>
<sequence>MNSMLKIKNKTNIVYNKEVIDFENELRRMSQYAPFSKYDFAKKIKKEV</sequence>
<name>A0AAQ3Y625_9ENTE</name>
<organism evidence="1 2">
    <name type="scientific">Candidatus Enterococcus palustris</name>
    <dbReference type="NCBI Taxonomy" id="1834189"/>
    <lineage>
        <taxon>Bacteria</taxon>
        <taxon>Bacillati</taxon>
        <taxon>Bacillota</taxon>
        <taxon>Bacilli</taxon>
        <taxon>Lactobacillales</taxon>
        <taxon>Enterococcaceae</taxon>
        <taxon>Enterococcus</taxon>
    </lineage>
</organism>
<reference evidence="1" key="2">
    <citation type="submission" date="2024-03" db="EMBL/GenBank/DDBJ databases">
        <title>The Genome Sequence of Enterococcus sp. DIV0205d.</title>
        <authorList>
            <consortium name="The Broad Institute Genomics Platform"/>
            <consortium name="The Broad Institute Microbial Omics Core"/>
            <consortium name="The Broad Institute Genomic Center for Infectious Diseases"/>
            <person name="Earl A."/>
            <person name="Manson A."/>
            <person name="Gilmore M."/>
            <person name="Schwartman J."/>
            <person name="Shea T."/>
            <person name="Abouelleil A."/>
            <person name="Cao P."/>
            <person name="Chapman S."/>
            <person name="Cusick C."/>
            <person name="Young S."/>
            <person name="Neafsey D."/>
            <person name="Nusbaum C."/>
            <person name="Birren B."/>
        </authorList>
    </citation>
    <scope>NUCLEOTIDE SEQUENCE</scope>
    <source>
        <strain evidence="1">7F3_DIV0205</strain>
    </source>
</reference>
<gene>
    <name evidence="1" type="ORF">A5821_000320</name>
</gene>
<reference evidence="1" key="1">
    <citation type="submission" date="2017-05" db="EMBL/GenBank/DDBJ databases">
        <authorList>
            <consortium name="The Broad Institute Genomics Platform"/>
            <consortium name="The Broad Institute Genomic Center for Infectious Diseases"/>
            <person name="Earl A."/>
            <person name="Manson A."/>
            <person name="Schwartman J."/>
            <person name="Gilmore M."/>
            <person name="Abouelleil A."/>
            <person name="Cao P."/>
            <person name="Chapman S."/>
            <person name="Cusick C."/>
            <person name="Shea T."/>
            <person name="Young S."/>
            <person name="Neafsey D."/>
            <person name="Nusbaum C."/>
            <person name="Birren B."/>
        </authorList>
    </citation>
    <scope>NUCLEOTIDE SEQUENCE</scope>
    <source>
        <strain evidence="1">7F3_DIV0205</strain>
    </source>
</reference>
<dbReference type="Proteomes" id="UP000194948">
    <property type="component" value="Chromosome"/>
</dbReference>
<proteinExistence type="predicted"/>
<protein>
    <submittedName>
        <fullName evidence="1">Uncharacterized protein</fullName>
    </submittedName>
</protein>
<accession>A0AAQ3Y625</accession>
<evidence type="ECO:0000313" key="1">
    <source>
        <dbReference type="EMBL" id="WYJ99243.1"/>
    </source>
</evidence>
<dbReference type="EMBL" id="CP147244">
    <property type="protein sequence ID" value="WYJ99243.1"/>
    <property type="molecule type" value="Genomic_DNA"/>
</dbReference>
<evidence type="ECO:0000313" key="2">
    <source>
        <dbReference type="Proteomes" id="UP000194948"/>
    </source>
</evidence>
<dbReference type="AlphaFoldDB" id="A0AAQ3Y625"/>